<dbReference type="GO" id="GO:0003677">
    <property type="term" value="F:DNA binding"/>
    <property type="evidence" value="ECO:0007669"/>
    <property type="project" value="UniProtKB-KW"/>
</dbReference>
<keyword evidence="1" id="KW-0238">DNA-binding</keyword>
<dbReference type="EMBL" id="RQYN01000005">
    <property type="protein sequence ID" value="RRD78284.1"/>
    <property type="molecule type" value="Genomic_DNA"/>
</dbReference>
<dbReference type="PANTHER" id="PTHR34585">
    <property type="match status" value="1"/>
</dbReference>
<dbReference type="EMBL" id="NSLJ01000016">
    <property type="protein sequence ID" value="PDP43620.1"/>
    <property type="molecule type" value="Genomic_DNA"/>
</dbReference>
<dbReference type="InterPro" id="IPR009061">
    <property type="entry name" value="DNA-bd_dom_put_sf"/>
</dbReference>
<proteinExistence type="predicted"/>
<dbReference type="RefSeq" id="WP_021680126.1">
    <property type="nucleotide sequence ID" value="NZ_CAUSRC010000121.1"/>
</dbReference>
<dbReference type="Proteomes" id="UP000219259">
    <property type="component" value="Unassembled WGS sequence"/>
</dbReference>
<name>A0A2A6E814_TANFO</name>
<evidence type="ECO:0000313" key="1">
    <source>
        <dbReference type="EMBL" id="PDP43620.1"/>
    </source>
</evidence>
<comment type="caution">
    <text evidence="1">The sequence shown here is derived from an EMBL/GenBank/DDBJ whole genome shotgun (WGS) entry which is preliminary data.</text>
</comment>
<reference evidence="2 4" key="2">
    <citation type="submission" date="2018-11" db="EMBL/GenBank/DDBJ databases">
        <title>Genomes From Bacteria Associated with the Canine Oral Cavity: a Test Case for Automated Genome-Based Taxonomic Assignment.</title>
        <authorList>
            <person name="Coil D.A."/>
            <person name="Jospin G."/>
            <person name="Darling A.E."/>
            <person name="Wallis C."/>
            <person name="Davis I.J."/>
            <person name="Harris S."/>
            <person name="Eisen J.A."/>
            <person name="Holcombe L.J."/>
            <person name="O'Flynn C."/>
        </authorList>
    </citation>
    <scope>NUCLEOTIDE SEQUENCE [LARGE SCALE GENOMIC DNA]</scope>
    <source>
        <strain evidence="2 4">OH1426_COT-023</strain>
    </source>
</reference>
<gene>
    <name evidence="1" type="ORF">CLI86_07320</name>
    <name evidence="2" type="ORF">EII41_02355</name>
</gene>
<reference evidence="1 3" key="1">
    <citation type="submission" date="2017-09" db="EMBL/GenBank/DDBJ databases">
        <title>Phase variable restriction modification systems are present in the genome sequences of periodontal pathogens Prevotella intermedia, Tannerella forsythia and Porphyromonas gingivalis.</title>
        <authorList>
            <person name="Haigh R.D."/>
            <person name="Crawford L."/>
            <person name="Ralph J."/>
            <person name="Wanford J."/>
            <person name="Vartoukian S.R."/>
            <person name="Hijazib K."/>
            <person name="Wade W."/>
            <person name="Oggioni M.R."/>
        </authorList>
    </citation>
    <scope>NUCLEOTIDE SEQUENCE [LARGE SCALE GENOMIC DNA]</scope>
    <source>
        <strain evidence="1 3">WW11663</strain>
    </source>
</reference>
<sequence length="119" mass="13967">MEVITIDSQAYKELVAKINAIAKFVIDHQDGDKMNPDEMWVDSYDVCTFLKISERTLQRLRSKRQISYSIISGKSYYTIAEIKRMLAEKRIRSTDECMNDLVNNHKLHAQQRRNIKADK</sequence>
<accession>A0A2A6E814</accession>
<protein>
    <submittedName>
        <fullName evidence="1">DNA-binding protein</fullName>
    </submittedName>
</protein>
<dbReference type="Proteomes" id="UP000279860">
    <property type="component" value="Unassembled WGS sequence"/>
</dbReference>
<organism evidence="1 3">
    <name type="scientific">Tannerella forsythia</name>
    <name type="common">Bacteroides forsythus</name>
    <dbReference type="NCBI Taxonomy" id="28112"/>
    <lineage>
        <taxon>Bacteria</taxon>
        <taxon>Pseudomonadati</taxon>
        <taxon>Bacteroidota</taxon>
        <taxon>Bacteroidia</taxon>
        <taxon>Bacteroidales</taxon>
        <taxon>Tannerellaceae</taxon>
        <taxon>Tannerella</taxon>
    </lineage>
</organism>
<evidence type="ECO:0000313" key="3">
    <source>
        <dbReference type="Proteomes" id="UP000219259"/>
    </source>
</evidence>
<evidence type="ECO:0000313" key="2">
    <source>
        <dbReference type="EMBL" id="RRD78284.1"/>
    </source>
</evidence>
<dbReference type="SUPFAM" id="SSF46955">
    <property type="entry name" value="Putative DNA-binding domain"/>
    <property type="match status" value="1"/>
</dbReference>
<evidence type="ECO:0000313" key="4">
    <source>
        <dbReference type="Proteomes" id="UP000279860"/>
    </source>
</evidence>
<dbReference type="PANTHER" id="PTHR34585:SF22">
    <property type="entry name" value="HELIX-TURN-HELIX DOMAIN-CONTAINING PROTEIN"/>
    <property type="match status" value="1"/>
</dbReference>
<dbReference type="AlphaFoldDB" id="A0A2A6E814"/>